<accession>A0A9P5CPF0</accession>
<dbReference type="Proteomes" id="UP000803844">
    <property type="component" value="Unassembled WGS sequence"/>
</dbReference>
<name>A0A9P5CPF0_CRYP1</name>
<dbReference type="AlphaFoldDB" id="A0A9P5CPF0"/>
<dbReference type="RefSeq" id="XP_040776308.1">
    <property type="nucleotide sequence ID" value="XM_040918268.1"/>
</dbReference>
<organism evidence="1 2">
    <name type="scientific">Cryphonectria parasitica (strain ATCC 38755 / EP155)</name>
    <dbReference type="NCBI Taxonomy" id="660469"/>
    <lineage>
        <taxon>Eukaryota</taxon>
        <taxon>Fungi</taxon>
        <taxon>Dikarya</taxon>
        <taxon>Ascomycota</taxon>
        <taxon>Pezizomycotina</taxon>
        <taxon>Sordariomycetes</taxon>
        <taxon>Sordariomycetidae</taxon>
        <taxon>Diaporthales</taxon>
        <taxon>Cryphonectriaceae</taxon>
        <taxon>Cryphonectria-Endothia species complex</taxon>
        <taxon>Cryphonectria</taxon>
    </lineage>
</organism>
<dbReference type="GeneID" id="63835397"/>
<sequence>MTRYAGSNYEAMPSLGAHVLYQSSPVYLESGKQRVFRMYQCTKTQFWPPPLAFWPCRGGLGFPAFSLRDEIWHFVIGRIAACRIPADEEARLFILL</sequence>
<keyword evidence="2" id="KW-1185">Reference proteome</keyword>
<evidence type="ECO:0000313" key="2">
    <source>
        <dbReference type="Proteomes" id="UP000803844"/>
    </source>
</evidence>
<protein>
    <submittedName>
        <fullName evidence="1">Uncharacterized protein</fullName>
    </submittedName>
</protein>
<evidence type="ECO:0000313" key="1">
    <source>
        <dbReference type="EMBL" id="KAF3765347.1"/>
    </source>
</evidence>
<proteinExistence type="predicted"/>
<gene>
    <name evidence="1" type="ORF">M406DRAFT_276018</name>
</gene>
<reference evidence="1" key="1">
    <citation type="journal article" date="2020" name="Phytopathology">
        <title>Genome sequence of the chestnut blight fungus Cryphonectria parasitica EP155: A fundamental resource for an archetypical invasive plant pathogen.</title>
        <authorList>
            <person name="Crouch J.A."/>
            <person name="Dawe A."/>
            <person name="Aerts A."/>
            <person name="Barry K."/>
            <person name="Churchill A.C.L."/>
            <person name="Grimwood J."/>
            <person name="Hillman B."/>
            <person name="Milgroom M.G."/>
            <person name="Pangilinan J."/>
            <person name="Smith M."/>
            <person name="Salamov A."/>
            <person name="Schmutz J."/>
            <person name="Yadav J."/>
            <person name="Grigoriev I.V."/>
            <person name="Nuss D."/>
        </authorList>
    </citation>
    <scope>NUCLEOTIDE SEQUENCE</scope>
    <source>
        <strain evidence="1">EP155</strain>
    </source>
</reference>
<comment type="caution">
    <text evidence="1">The sequence shown here is derived from an EMBL/GenBank/DDBJ whole genome shotgun (WGS) entry which is preliminary data.</text>
</comment>
<dbReference type="EMBL" id="MU032347">
    <property type="protein sequence ID" value="KAF3765347.1"/>
    <property type="molecule type" value="Genomic_DNA"/>
</dbReference>